<evidence type="ECO:0000313" key="2">
    <source>
        <dbReference type="Proteomes" id="UP000823674"/>
    </source>
</evidence>
<feature type="non-terminal residue" evidence="1">
    <location>
        <position position="72"/>
    </location>
</feature>
<proteinExistence type="predicted"/>
<reference evidence="1 2" key="1">
    <citation type="submission" date="2021-03" db="EMBL/GenBank/DDBJ databases">
        <authorList>
            <person name="King G.J."/>
            <person name="Bancroft I."/>
            <person name="Baten A."/>
            <person name="Bloomfield J."/>
            <person name="Borpatragohain P."/>
            <person name="He Z."/>
            <person name="Irish N."/>
            <person name="Irwin J."/>
            <person name="Liu K."/>
            <person name="Mauleon R.P."/>
            <person name="Moore J."/>
            <person name="Morris R."/>
            <person name="Ostergaard L."/>
            <person name="Wang B."/>
            <person name="Wells R."/>
        </authorList>
    </citation>
    <scope>NUCLEOTIDE SEQUENCE [LARGE SCALE GENOMIC DNA]</scope>
    <source>
        <strain evidence="1">R-o-18</strain>
        <tissue evidence="1">Leaf</tissue>
    </source>
</reference>
<sequence length="72" mass="8330">MGQDYSYTQPSSSAESLDMTYLLEAECELYKDEDDSRILHQLSKQKVLERLLGKKEPLTEMETSLQLKLMAE</sequence>
<organism evidence="1 2">
    <name type="scientific">Brassica rapa subsp. trilocularis</name>
    <dbReference type="NCBI Taxonomy" id="1813537"/>
    <lineage>
        <taxon>Eukaryota</taxon>
        <taxon>Viridiplantae</taxon>
        <taxon>Streptophyta</taxon>
        <taxon>Embryophyta</taxon>
        <taxon>Tracheophyta</taxon>
        <taxon>Spermatophyta</taxon>
        <taxon>Magnoliopsida</taxon>
        <taxon>eudicotyledons</taxon>
        <taxon>Gunneridae</taxon>
        <taxon>Pentapetalae</taxon>
        <taxon>rosids</taxon>
        <taxon>malvids</taxon>
        <taxon>Brassicales</taxon>
        <taxon>Brassicaceae</taxon>
        <taxon>Brassiceae</taxon>
        <taxon>Brassica</taxon>
    </lineage>
</organism>
<protein>
    <submittedName>
        <fullName evidence="1">Uncharacterized protein</fullName>
    </submittedName>
</protein>
<name>A0ABQ7NYM4_BRACM</name>
<accession>A0ABQ7NYM4</accession>
<gene>
    <name evidence="1" type="primary">A01g510200.1_BraROA</name>
    <name evidence="1" type="ORF">IGI04_003518</name>
</gene>
<comment type="caution">
    <text evidence="1">The sequence shown here is derived from an EMBL/GenBank/DDBJ whole genome shotgun (WGS) entry which is preliminary data.</text>
</comment>
<evidence type="ECO:0000313" key="1">
    <source>
        <dbReference type="EMBL" id="KAG5415951.1"/>
    </source>
</evidence>
<dbReference type="Proteomes" id="UP000823674">
    <property type="component" value="Chromosome A01"/>
</dbReference>
<dbReference type="EMBL" id="JADBGQ010000001">
    <property type="protein sequence ID" value="KAG5415951.1"/>
    <property type="molecule type" value="Genomic_DNA"/>
</dbReference>
<keyword evidence="2" id="KW-1185">Reference proteome</keyword>